<evidence type="ECO:0000256" key="7">
    <source>
        <dbReference type="HAMAP-Rule" id="MF_02111"/>
    </source>
</evidence>
<feature type="binding site" evidence="7">
    <location>
        <position position="66"/>
    </location>
    <ligand>
        <name>ATP</name>
        <dbReference type="ChEBI" id="CHEBI:30616"/>
    </ligand>
</feature>
<feature type="binding site" evidence="7">
    <location>
        <position position="9"/>
    </location>
    <ligand>
        <name>Mg(2+)</name>
        <dbReference type="ChEBI" id="CHEBI:18420"/>
    </ligand>
</feature>
<comment type="caution">
    <text evidence="10">The sequence shown here is derived from an EMBL/GenBank/DDBJ whole genome shotgun (WGS) entry which is preliminary data.</text>
</comment>
<dbReference type="GO" id="GO:0016879">
    <property type="term" value="F:ligase activity, forming carbon-nitrogen bonds"/>
    <property type="evidence" value="ECO:0007669"/>
    <property type="project" value="UniProtKB-UniRule"/>
</dbReference>
<feature type="active site" description="Proton acceptor" evidence="7 9">
    <location>
        <position position="57"/>
    </location>
</feature>
<comment type="pathway">
    <text evidence="7">Protein modification; protein pupylation.</text>
</comment>
<feature type="binding site" evidence="7">
    <location>
        <position position="55"/>
    </location>
    <ligand>
        <name>Mg(2+)</name>
        <dbReference type="ChEBI" id="CHEBI:18420"/>
    </ligand>
</feature>
<keyword evidence="1 7" id="KW-0436">Ligase</keyword>
<dbReference type="NCBIfam" id="TIGR03686">
    <property type="entry name" value="pupylate_PafA"/>
    <property type="match status" value="1"/>
</dbReference>
<dbReference type="GO" id="GO:0019787">
    <property type="term" value="F:ubiquitin-like protein transferase activity"/>
    <property type="evidence" value="ECO:0007669"/>
    <property type="project" value="UniProtKB-UniRule"/>
</dbReference>
<evidence type="ECO:0000256" key="4">
    <source>
        <dbReference type="ARBA" id="ARBA00022786"/>
    </source>
</evidence>
<comment type="catalytic activity">
    <reaction evidence="7">
        <text>ATP + [prokaryotic ubiquitin-like protein]-L-glutamate + [protein]-L-lysine = ADP + phosphate + N(6)-([prokaryotic ubiquitin-like protein]-gamma-L-glutamyl)-[protein]-L-lysine.</text>
        <dbReference type="EC" id="6.3.1.19"/>
    </reaction>
</comment>
<dbReference type="RefSeq" id="WP_183640957.1">
    <property type="nucleotide sequence ID" value="NZ_JACHBL010000001.1"/>
</dbReference>
<dbReference type="PIRSF" id="PIRSF018077">
    <property type="entry name" value="UCP018077"/>
    <property type="match status" value="1"/>
</dbReference>
<dbReference type="GO" id="GO:0010498">
    <property type="term" value="P:proteasomal protein catabolic process"/>
    <property type="evidence" value="ECO:0007669"/>
    <property type="project" value="UniProtKB-UniRule"/>
</dbReference>
<name>A0A7W8YA57_9MICC</name>
<comment type="similarity">
    <text evidence="7">Belongs to the Pup ligase/Pup deamidase family. Pup-conjugating enzyme subfamily.</text>
</comment>
<keyword evidence="5 7" id="KW-0067">ATP-binding</keyword>
<dbReference type="GO" id="GO:0005524">
    <property type="term" value="F:ATP binding"/>
    <property type="evidence" value="ECO:0007669"/>
    <property type="project" value="UniProtKB-UniRule"/>
</dbReference>
<comment type="function">
    <text evidence="7">Catalyzes the covalent attachment of the prokaryotic ubiquitin-like protein modifier Pup to the proteasomal substrate proteins, thereby targeting them for proteasomal degradation. This tagging system is termed pupylation. The ligation reaction involves the side-chain carboxylate of the C-terminal glutamate of Pup and the side-chain amino group of a substrate lysine.</text>
</comment>
<evidence type="ECO:0000313" key="10">
    <source>
        <dbReference type="EMBL" id="MBB5597788.1"/>
    </source>
</evidence>
<dbReference type="HAMAP" id="MF_02111">
    <property type="entry name" value="Pup_ligase"/>
    <property type="match status" value="1"/>
</dbReference>
<dbReference type="InterPro" id="IPR004347">
    <property type="entry name" value="Pup_ligase/deamidase"/>
</dbReference>
<keyword evidence="11" id="KW-1185">Reference proteome</keyword>
<evidence type="ECO:0000256" key="1">
    <source>
        <dbReference type="ARBA" id="ARBA00022598"/>
    </source>
</evidence>
<dbReference type="GO" id="GO:0019941">
    <property type="term" value="P:modification-dependent protein catabolic process"/>
    <property type="evidence" value="ECO:0007669"/>
    <property type="project" value="UniProtKB-UniRule"/>
</dbReference>
<accession>A0A7W8YA57</accession>
<reference evidence="10 11" key="1">
    <citation type="submission" date="2020-08" db="EMBL/GenBank/DDBJ databases">
        <title>Sequencing the genomes of 1000 actinobacteria strains.</title>
        <authorList>
            <person name="Klenk H.-P."/>
        </authorList>
    </citation>
    <scope>NUCLEOTIDE SEQUENCE [LARGE SCALE GENOMIC DNA]</scope>
    <source>
        <strain evidence="10 11">DSM 23694</strain>
    </source>
</reference>
<dbReference type="UniPathway" id="UPA00998"/>
<dbReference type="Proteomes" id="UP000523863">
    <property type="component" value="Unassembled WGS sequence"/>
</dbReference>
<feature type="binding site" evidence="7">
    <location>
        <position position="53"/>
    </location>
    <ligand>
        <name>ATP</name>
        <dbReference type="ChEBI" id="CHEBI:30616"/>
    </ligand>
</feature>
<dbReference type="GO" id="GO:0000287">
    <property type="term" value="F:magnesium ion binding"/>
    <property type="evidence" value="ECO:0007669"/>
    <property type="project" value="UniProtKB-UniRule"/>
</dbReference>
<sequence length="454" mass="50709">MDRRIIGIETEYGIAHSHPGARSITPEEIARYLFKPVVEWGRSSNVFLTNGARLYLDVGSHPEYATAECDDLLSLIAQDLAGESIMRDLVKRGEELMHADGIQGSIYLFKNNSDSAGNSFGCHENYMIPRKLEFSRLSELMIPFLVTRQLICGAGKVNVAGEYFGYNFSQRADHVWEGVSSATTRSRPIINTRDEPHADAEKYRRMHVIVGDSSMSQTTQLVKVGATDLVLRLIESGAILGDLKLENPIRSIREISRDLTGQQVVRLASGRTMTALEIQRFFLNAVTAFVEKNGAHHDHVSRVLEIWGRALDAIETQNFSLIDRDIDWAIKKRLIDSYMAKNGVELNSSRVAQLDLTYHDISLERGLFHVMERRGAATQVVDPQSIEEAKTVAPQTTRAKIRGEFMKVARASGRDVTADWLHLKVNDAQGATVVLKDPFETENAAATELIDALR</sequence>
<keyword evidence="3 7" id="KW-0547">Nucleotide-binding</keyword>
<keyword evidence="10" id="KW-0647">Proteasome</keyword>
<dbReference type="Pfam" id="PF03136">
    <property type="entry name" value="Pup_ligase"/>
    <property type="match status" value="1"/>
</dbReference>
<evidence type="ECO:0000256" key="2">
    <source>
        <dbReference type="ARBA" id="ARBA00022723"/>
    </source>
</evidence>
<dbReference type="PANTHER" id="PTHR42307">
    <property type="entry name" value="PUP DEAMIDASE/DEPUPYLASE"/>
    <property type="match status" value="1"/>
</dbReference>
<dbReference type="InterPro" id="IPR022279">
    <property type="entry name" value="Pup_ligase"/>
</dbReference>
<organism evidence="10 11">
    <name type="scientific">Neomicrococcus lactis</name>
    <dbReference type="NCBI Taxonomy" id="732241"/>
    <lineage>
        <taxon>Bacteria</taxon>
        <taxon>Bacillati</taxon>
        <taxon>Actinomycetota</taxon>
        <taxon>Actinomycetes</taxon>
        <taxon>Micrococcales</taxon>
        <taxon>Micrococcaceae</taxon>
        <taxon>Neomicrococcus</taxon>
    </lineage>
</organism>
<evidence type="ECO:0000256" key="6">
    <source>
        <dbReference type="ARBA" id="ARBA00022842"/>
    </source>
</evidence>
<dbReference type="GO" id="GO:0070490">
    <property type="term" value="P:protein pupylation"/>
    <property type="evidence" value="ECO:0007669"/>
    <property type="project" value="UniProtKB-UniRule"/>
</dbReference>
<evidence type="ECO:0000256" key="5">
    <source>
        <dbReference type="ARBA" id="ARBA00022840"/>
    </source>
</evidence>
<dbReference type="PANTHER" id="PTHR42307:SF3">
    <property type="entry name" value="PUP--PROTEIN LIGASE"/>
    <property type="match status" value="1"/>
</dbReference>
<dbReference type="EMBL" id="JACHBL010000001">
    <property type="protein sequence ID" value="MBB5597788.1"/>
    <property type="molecule type" value="Genomic_DNA"/>
</dbReference>
<feature type="binding site" evidence="7">
    <location>
        <position position="420"/>
    </location>
    <ligand>
        <name>ATP</name>
        <dbReference type="ChEBI" id="CHEBI:30616"/>
    </ligand>
</feature>
<comment type="miscellaneous">
    <text evidence="7">The reaction mechanism probably proceeds via the activation of Pup by phosphorylation of its C-terminal glutamate, which is then subject to nucleophilic attack by the substrate lysine, resulting in an isopeptide bond and the release of phosphate as a good leaving group.</text>
</comment>
<evidence type="ECO:0000256" key="3">
    <source>
        <dbReference type="ARBA" id="ARBA00022741"/>
    </source>
</evidence>
<evidence type="ECO:0000256" key="9">
    <source>
        <dbReference type="PIRSR" id="PIRSR018077-1"/>
    </source>
</evidence>
<dbReference type="GO" id="GO:0000502">
    <property type="term" value="C:proteasome complex"/>
    <property type="evidence" value="ECO:0007669"/>
    <property type="project" value="UniProtKB-KW"/>
</dbReference>
<dbReference type="EC" id="6.3.1.19" evidence="7 8"/>
<proteinExistence type="inferred from homology"/>
<dbReference type="AlphaFoldDB" id="A0A7W8YA57"/>
<keyword evidence="6 7" id="KW-0460">Magnesium</keyword>
<keyword evidence="2 7" id="KW-0479">Metal-binding</keyword>
<dbReference type="UniPathway" id="UPA00997"/>
<gene>
    <name evidence="7" type="primary">pafA</name>
    <name evidence="10" type="ORF">BKA12_000868</name>
</gene>
<feature type="binding site" evidence="7">
    <location>
        <position position="63"/>
    </location>
    <ligand>
        <name>Mg(2+)</name>
        <dbReference type="ChEBI" id="CHEBI:18420"/>
    </ligand>
</feature>
<comment type="pathway">
    <text evidence="7">Protein degradation; proteasomal Pup-dependent pathway.</text>
</comment>
<protein>
    <recommendedName>
        <fullName evidence="7 8">Pup--protein ligase</fullName>
        <ecNumber evidence="7 8">6.3.1.19</ecNumber>
    </recommendedName>
    <alternativeName>
        <fullName evidence="7">Proteasome accessory factor A</fullName>
    </alternativeName>
    <alternativeName>
        <fullName evidence="7">Pup-conjugating enzyme</fullName>
    </alternativeName>
</protein>
<keyword evidence="4 7" id="KW-0833">Ubl conjugation pathway</keyword>
<evidence type="ECO:0000256" key="8">
    <source>
        <dbReference type="NCBIfam" id="TIGR03686"/>
    </source>
</evidence>
<evidence type="ECO:0000313" key="11">
    <source>
        <dbReference type="Proteomes" id="UP000523863"/>
    </source>
</evidence>